<dbReference type="GO" id="GO:0005737">
    <property type="term" value="C:cytoplasm"/>
    <property type="evidence" value="ECO:0007669"/>
    <property type="project" value="InterPro"/>
</dbReference>
<keyword evidence="3" id="KW-0813">Transport</keyword>
<evidence type="ECO:0000256" key="4">
    <source>
        <dbReference type="ARBA" id="ARBA00022614"/>
    </source>
</evidence>
<dbReference type="GO" id="GO:0005654">
    <property type="term" value="C:nucleoplasm"/>
    <property type="evidence" value="ECO:0007669"/>
    <property type="project" value="UniProtKB-SubCell"/>
</dbReference>
<dbReference type="Gene3D" id="1.10.8.10">
    <property type="entry name" value="DNA helicase RuvA subunit, C-terminal domain"/>
    <property type="match status" value="1"/>
</dbReference>
<reference evidence="11" key="1">
    <citation type="submission" date="2021-01" db="UniProtKB">
        <authorList>
            <consortium name="EnsemblMetazoa"/>
        </authorList>
    </citation>
    <scope>IDENTIFICATION</scope>
</reference>
<keyword evidence="12" id="KW-1185">Reference proteome</keyword>
<evidence type="ECO:0000256" key="6">
    <source>
        <dbReference type="ARBA" id="ARBA00022816"/>
    </source>
</evidence>
<feature type="compositionally biased region" description="Gly residues" evidence="8">
    <location>
        <begin position="226"/>
        <end position="247"/>
    </location>
</feature>
<protein>
    <recommendedName>
        <fullName evidence="13">Nuclear RNA export factor 1</fullName>
    </recommendedName>
</protein>
<keyword evidence="4" id="KW-0433">Leucine-rich repeat</keyword>
<dbReference type="Pfam" id="PF22602">
    <property type="entry name" value="NXF_NTF2"/>
    <property type="match status" value="1"/>
</dbReference>
<evidence type="ECO:0000259" key="10">
    <source>
        <dbReference type="PROSITE" id="PS51281"/>
    </source>
</evidence>
<dbReference type="InterPro" id="IPR032675">
    <property type="entry name" value="LRR_dom_sf"/>
</dbReference>
<dbReference type="Gene3D" id="3.10.450.50">
    <property type="match status" value="1"/>
</dbReference>
<dbReference type="GeneID" id="136813358"/>
<dbReference type="FunFam" id="1.10.8.10:FF:000018">
    <property type="entry name" value="Nuclear RNA export factor 1"/>
    <property type="match status" value="1"/>
</dbReference>
<evidence type="ECO:0008006" key="13">
    <source>
        <dbReference type="Google" id="ProtNLM"/>
    </source>
</evidence>
<dbReference type="PANTHER" id="PTHR10662:SF22">
    <property type="entry name" value="NUCLEAR RNA EXPORT FACTOR 1"/>
    <property type="match status" value="1"/>
</dbReference>
<evidence type="ECO:0000256" key="2">
    <source>
        <dbReference type="ARBA" id="ARBA00009285"/>
    </source>
</evidence>
<dbReference type="InterPro" id="IPR005637">
    <property type="entry name" value="TAP_C_dom"/>
</dbReference>
<dbReference type="PANTHER" id="PTHR10662">
    <property type="entry name" value="NUCLEAR RNA EXPORT FACTOR"/>
    <property type="match status" value="1"/>
</dbReference>
<dbReference type="InterPro" id="IPR012677">
    <property type="entry name" value="Nucleotide-bd_a/b_plait_sf"/>
</dbReference>
<feature type="compositionally biased region" description="Basic and acidic residues" evidence="8">
    <location>
        <begin position="82"/>
        <end position="91"/>
    </location>
</feature>
<dbReference type="RefSeq" id="XP_066925968.1">
    <property type="nucleotide sequence ID" value="XM_067069867.1"/>
</dbReference>
<dbReference type="PROSITE" id="PS51281">
    <property type="entry name" value="TAP_C"/>
    <property type="match status" value="1"/>
</dbReference>
<evidence type="ECO:0000259" key="9">
    <source>
        <dbReference type="PROSITE" id="PS50177"/>
    </source>
</evidence>
<feature type="domain" description="TAP-C" evidence="10">
    <location>
        <begin position="626"/>
        <end position="680"/>
    </location>
</feature>
<dbReference type="InterPro" id="IPR009060">
    <property type="entry name" value="UBA-like_sf"/>
</dbReference>
<dbReference type="SMART" id="SM00804">
    <property type="entry name" value="TAP_C"/>
    <property type="match status" value="1"/>
</dbReference>
<evidence type="ECO:0000256" key="7">
    <source>
        <dbReference type="ARBA" id="ARBA00023242"/>
    </source>
</evidence>
<keyword evidence="6" id="KW-0509">mRNA transport</keyword>
<dbReference type="GO" id="GO:0003723">
    <property type="term" value="F:RNA binding"/>
    <property type="evidence" value="ECO:0007669"/>
    <property type="project" value="InterPro"/>
</dbReference>
<dbReference type="InterPro" id="IPR057125">
    <property type="entry name" value="NXF1/2/3/5-like_LRR"/>
</dbReference>
<dbReference type="EnsemblMetazoa" id="CLYHEMT006111.2">
    <property type="protein sequence ID" value="CLYHEMP006111.2"/>
    <property type="gene ID" value="CLYHEMG006111"/>
</dbReference>
<dbReference type="InterPro" id="IPR015245">
    <property type="entry name" value="Tap_RNA-bd"/>
</dbReference>
<dbReference type="SUPFAM" id="SSF46934">
    <property type="entry name" value="UBA-like"/>
    <property type="match status" value="1"/>
</dbReference>
<keyword evidence="7" id="KW-0539">Nucleus</keyword>
<comment type="similarity">
    <text evidence="2">Belongs to the NXF family.</text>
</comment>
<dbReference type="AlphaFoldDB" id="A0A7M5V9Z1"/>
<dbReference type="InterPro" id="IPR032710">
    <property type="entry name" value="NTF2-like_dom_sf"/>
</dbReference>
<proteinExistence type="inferred from homology"/>
<evidence type="ECO:0000256" key="8">
    <source>
        <dbReference type="SAM" id="MobiDB-lite"/>
    </source>
</evidence>
<dbReference type="SUPFAM" id="SSF52058">
    <property type="entry name" value="L domain-like"/>
    <property type="match status" value="1"/>
</dbReference>
<comment type="subcellular location">
    <subcellularLocation>
        <location evidence="1">Nucleus</location>
        <location evidence="1">Nucleoplasm</location>
    </subcellularLocation>
</comment>
<evidence type="ECO:0000313" key="12">
    <source>
        <dbReference type="Proteomes" id="UP000594262"/>
    </source>
</evidence>
<dbReference type="CDD" id="cd14342">
    <property type="entry name" value="UBA_TAP-C"/>
    <property type="match status" value="1"/>
</dbReference>
<dbReference type="Gene3D" id="3.30.70.330">
    <property type="match status" value="1"/>
</dbReference>
<feature type="compositionally biased region" description="Gly residues" evidence="8">
    <location>
        <begin position="64"/>
        <end position="80"/>
    </location>
</feature>
<sequence>MAGTFFKAMSDISVKVGSDGSRNVGNNAAMDREDKGGRGFQRNDNGGRWQRGGGFRGRGRGRGGRGGNRGGRGGNRGGSGNREYHPRSRFENDDDDQDGDASMGGNRSGRFNPYGGRGGGGGHRERDRSPTNSSEWWKVIIPNGSSHDREWLVKQLKKSSNVPFEEKNCHNVKESFCFFVNDESAAKALRRLNNTITTRDGKIGIVTKPSDPPRDMNGSSHRGRGRGSGNGRGFSRGGGFSQGGGGSTRPARNFGETETAPEKLEVLKEFLSTRYDHNAVKLDLTEIGSDKTLRTGDFDTRIWQPKLMNTILMLVNELCPNLKSLDISKNRLQRLNILANLSQKCPSLEELNLSHNSVKYLDELSKISDCKTITKLWFSDNPAKEQYENDDSGYVSAIRKHLPSIKELDGVILPPPITFDLVDDKKTLPTVHKSYSCNTEATSILKNFVEGFFKIYDSADTNNRQELLQAYHNDAVFSVTTHNTISNKQNSKGLNDYFNHSRNLVTLKSMEKKTSLVKNKKLSVVALLTELPATRHLLESLILDVCLVTNECLVFNLKGIFLEGKDLTPRSFTRSFVGVPESGAKFLLINDHLTVRQATEKEIASLENGITQSSSTGATVSPNLSAEQQEMLQRFSQQSGMKPKYSLDCLLSSNWDFQAAAAKFNELKQGGKLPPTAFGV</sequence>
<feature type="region of interest" description="Disordered" evidence="8">
    <location>
        <begin position="202"/>
        <end position="259"/>
    </location>
</feature>
<dbReference type="GO" id="GO:0016973">
    <property type="term" value="P:poly(A)+ mRNA export from nucleus"/>
    <property type="evidence" value="ECO:0007669"/>
    <property type="project" value="TreeGrafter"/>
</dbReference>
<dbReference type="Proteomes" id="UP000594262">
    <property type="component" value="Unplaced"/>
</dbReference>
<dbReference type="InterPro" id="IPR018222">
    <property type="entry name" value="Nuclear_transport_factor_2_euk"/>
</dbReference>
<evidence type="ECO:0000256" key="3">
    <source>
        <dbReference type="ARBA" id="ARBA00022448"/>
    </source>
</evidence>
<dbReference type="PROSITE" id="PS50177">
    <property type="entry name" value="NTF2_DOMAIN"/>
    <property type="match status" value="1"/>
</dbReference>
<dbReference type="Gene3D" id="3.80.10.10">
    <property type="entry name" value="Ribonuclease Inhibitor"/>
    <property type="match status" value="1"/>
</dbReference>
<evidence type="ECO:0000313" key="11">
    <source>
        <dbReference type="EnsemblMetazoa" id="CLYHEMP006111.2"/>
    </source>
</evidence>
<dbReference type="PROSITE" id="PS51450">
    <property type="entry name" value="LRR"/>
    <property type="match status" value="2"/>
</dbReference>
<dbReference type="Pfam" id="PF24048">
    <property type="entry name" value="LRR_NXF1-5"/>
    <property type="match status" value="1"/>
</dbReference>
<organism evidence="11 12">
    <name type="scientific">Clytia hemisphaerica</name>
    <dbReference type="NCBI Taxonomy" id="252671"/>
    <lineage>
        <taxon>Eukaryota</taxon>
        <taxon>Metazoa</taxon>
        <taxon>Cnidaria</taxon>
        <taxon>Hydrozoa</taxon>
        <taxon>Hydroidolina</taxon>
        <taxon>Leptothecata</taxon>
        <taxon>Obeliida</taxon>
        <taxon>Clytiidae</taxon>
        <taxon>Clytia</taxon>
    </lineage>
</organism>
<name>A0A7M5V9Z1_9CNID</name>
<accession>A0A7M5V9Z1</accession>
<feature type="region of interest" description="Disordered" evidence="8">
    <location>
        <begin position="1"/>
        <end position="133"/>
    </location>
</feature>
<dbReference type="InterPro" id="IPR030217">
    <property type="entry name" value="NXF_fam"/>
</dbReference>
<keyword evidence="5" id="KW-0677">Repeat</keyword>
<dbReference type="SUPFAM" id="SSF54427">
    <property type="entry name" value="NTF2-like"/>
    <property type="match status" value="1"/>
</dbReference>
<dbReference type="Pfam" id="PF03943">
    <property type="entry name" value="TAP_C"/>
    <property type="match status" value="1"/>
</dbReference>
<evidence type="ECO:0000256" key="5">
    <source>
        <dbReference type="ARBA" id="ARBA00022737"/>
    </source>
</evidence>
<evidence type="ECO:0000256" key="1">
    <source>
        <dbReference type="ARBA" id="ARBA00004642"/>
    </source>
</evidence>
<dbReference type="Pfam" id="PF09162">
    <property type="entry name" value="Tap-RNA_bind"/>
    <property type="match status" value="1"/>
</dbReference>
<dbReference type="InterPro" id="IPR001611">
    <property type="entry name" value="Leu-rich_rpt"/>
</dbReference>
<feature type="domain" description="NTF2" evidence="9">
    <location>
        <begin position="444"/>
        <end position="595"/>
    </location>
</feature>
<dbReference type="InterPro" id="IPR035979">
    <property type="entry name" value="RBD_domain_sf"/>
</dbReference>
<dbReference type="OrthoDB" id="25872at2759"/>
<dbReference type="InterPro" id="IPR002075">
    <property type="entry name" value="NTF2_dom"/>
</dbReference>
<dbReference type="SUPFAM" id="SSF54928">
    <property type="entry name" value="RNA-binding domain, RBD"/>
    <property type="match status" value="1"/>
</dbReference>